<evidence type="ECO:0000256" key="4">
    <source>
        <dbReference type="ARBA" id="ARBA00022679"/>
    </source>
</evidence>
<dbReference type="RefSeq" id="WP_053840260.1">
    <property type="nucleotide sequence ID" value="NZ_CP076250.1"/>
</dbReference>
<keyword evidence="5 7" id="KW-0203">Cytokinin biosynthesis</keyword>
<reference evidence="8 9" key="1">
    <citation type="submission" date="2015-07" db="EMBL/GenBank/DDBJ databases">
        <authorList>
            <person name="Noorani M."/>
        </authorList>
    </citation>
    <scope>NUCLEOTIDE SEQUENCE [LARGE SCALE GENOMIC DNA]</scope>
    <source>
        <strain evidence="8">LMG728</strain>
    </source>
</reference>
<accession>A0A0K2ZNE1</accession>
<dbReference type="AlphaFoldDB" id="A0A0K2ZNE1"/>
<comment type="function">
    <text evidence="1">Transfers dimethylallyl groups to AMP as part of the biosynthesis of cytokinin phytohormones.</text>
</comment>
<sequence length="238" mass="26777">MSPTLHLIWGPTCSGKTALAVALAKQTGWPVIVLDRVQCCPELAAGSGRPLSSELLGTHRIYLASRAVREGIIGANEAHASLKDLVDRHSAAGGLILEGGSISLINRMISDPRWARGWQWCSSRLRLRDPAAFLDRALRRVKQMLRTHRERHSLLVELVALWADPELRPILEDIDGYRYAIRFARHWNASVPDLLSMNDEMKQRLIHGIANEYLEHAQWQERDFPALPASWQAQALSM</sequence>
<dbReference type="PIRSF" id="PIRSF000507">
    <property type="entry name" value="IPT"/>
    <property type="match status" value="1"/>
</dbReference>
<protein>
    <recommendedName>
        <fullName evidence="3 7">Adenylate dimethylallyltransferase</fullName>
        <ecNumber evidence="2 7">2.5.1.27</ecNumber>
    </recommendedName>
    <alternativeName>
        <fullName evidence="7">Isopentenyl transferase</fullName>
    </alternativeName>
</protein>
<evidence type="ECO:0000256" key="1">
    <source>
        <dbReference type="ARBA" id="ARBA00002623"/>
    </source>
</evidence>
<dbReference type="GO" id="GO:0009691">
    <property type="term" value="P:cytokinin biosynthetic process"/>
    <property type="evidence" value="ECO:0007669"/>
    <property type="project" value="UniProtKB-UniRule"/>
</dbReference>
<evidence type="ECO:0000313" key="9">
    <source>
        <dbReference type="Proteomes" id="UP000041247"/>
    </source>
</evidence>
<name>A0A0K2ZNE1_9XANT</name>
<dbReference type="InterPro" id="IPR002648">
    <property type="entry name" value="Tzs"/>
</dbReference>
<proteinExistence type="predicted"/>
<evidence type="ECO:0000256" key="3">
    <source>
        <dbReference type="ARBA" id="ARBA00016587"/>
    </source>
</evidence>
<dbReference type="EMBL" id="CXOK01000025">
    <property type="protein sequence ID" value="CTP85739.1"/>
    <property type="molecule type" value="Genomic_DNA"/>
</dbReference>
<comment type="catalytic activity">
    <reaction evidence="6 7">
        <text>dimethylallyl diphosphate + AMP = N(6)-(dimethylallyl)adenosine 5'-phosphate + diphosphate</text>
        <dbReference type="Rhea" id="RHEA:15285"/>
        <dbReference type="ChEBI" id="CHEBI:33019"/>
        <dbReference type="ChEBI" id="CHEBI:57526"/>
        <dbReference type="ChEBI" id="CHEBI:57623"/>
        <dbReference type="ChEBI" id="CHEBI:456215"/>
        <dbReference type="EC" id="2.5.1.27"/>
    </reaction>
</comment>
<dbReference type="Gene3D" id="3.40.50.300">
    <property type="entry name" value="P-loop containing nucleotide triphosphate hydrolases"/>
    <property type="match status" value="1"/>
</dbReference>
<evidence type="ECO:0000256" key="5">
    <source>
        <dbReference type="ARBA" id="ARBA00022712"/>
    </source>
</evidence>
<dbReference type="EC" id="2.5.1.27" evidence="2 7"/>
<gene>
    <name evidence="8" type="primary">tzs</name>
    <name evidence="8" type="ORF">XTPLMG728_0993</name>
</gene>
<dbReference type="InterPro" id="IPR027417">
    <property type="entry name" value="P-loop_NTPase"/>
</dbReference>
<dbReference type="Pfam" id="PF01745">
    <property type="entry name" value="IPT"/>
    <property type="match status" value="1"/>
</dbReference>
<dbReference type="SUPFAM" id="SSF52540">
    <property type="entry name" value="P-loop containing nucleoside triphosphate hydrolases"/>
    <property type="match status" value="1"/>
</dbReference>
<dbReference type="Gene3D" id="1.10.287.890">
    <property type="entry name" value="Crystal structure of tRNA isopentenylpyrophosphate transferase (bh2366) domain"/>
    <property type="match status" value="1"/>
</dbReference>
<dbReference type="Proteomes" id="UP000041247">
    <property type="component" value="Unassembled WGS sequence"/>
</dbReference>
<keyword evidence="4 7" id="KW-0808">Transferase</keyword>
<dbReference type="GO" id="GO:0009824">
    <property type="term" value="F:AMP dimethylallyltransferase activity"/>
    <property type="evidence" value="ECO:0007669"/>
    <property type="project" value="UniProtKB-UniRule"/>
</dbReference>
<organism evidence="8 9">
    <name type="scientific">Xanthomonas graminis pv. poae</name>
    <dbReference type="NCBI Taxonomy" id="227946"/>
    <lineage>
        <taxon>Bacteria</taxon>
        <taxon>Pseudomonadati</taxon>
        <taxon>Pseudomonadota</taxon>
        <taxon>Gammaproteobacteria</taxon>
        <taxon>Lysobacterales</taxon>
        <taxon>Lysobacteraceae</taxon>
        <taxon>Xanthomonas</taxon>
        <taxon>Xanthomonas translucens group</taxon>
        <taxon>Xanthomonas graminis</taxon>
    </lineage>
</organism>
<evidence type="ECO:0000256" key="6">
    <source>
        <dbReference type="ARBA" id="ARBA00047975"/>
    </source>
</evidence>
<evidence type="ECO:0000313" key="8">
    <source>
        <dbReference type="EMBL" id="CTP85739.1"/>
    </source>
</evidence>
<evidence type="ECO:0000256" key="7">
    <source>
        <dbReference type="PIRNR" id="PIRNR000507"/>
    </source>
</evidence>
<evidence type="ECO:0000256" key="2">
    <source>
        <dbReference type="ARBA" id="ARBA00012383"/>
    </source>
</evidence>